<evidence type="ECO:0000259" key="1">
    <source>
        <dbReference type="PROSITE" id="PS51180"/>
    </source>
</evidence>
<sequence>MSFPMIKEKKQIGPVDLMLRVSCFERKVGAPNQTHRQFLLVYYKSLCLLESHFPDFCKTSFNIHMEKAVVLYNIGAISHAMGLSVDDNTIDGRREASMEFLAAATAFSYLRKNESLKVLVEECTVAGMLEVFMLAQAQECISLNFLEKAATSIDAVKAKLCSQVSLYYAEVLEALNAAPLSDSFEKSWSSYAELKAAIFHAEACLWHEVEDTNFRPARLSEAMSRLTRAVKSADKEHPILQEEASSLIERVTGFLASYDDRFKKNLCERKLPEIPSFSVIELLRELLEASSEKMFGKEFPDKHAMSFARYTEMVDDEIRRCASGEEEDLGKQLELLKKLEGLNEDEAFGGDHKAKKLRKTDTEAQRKSIIATAFAAENPTPSAASVTALGGGFAEKLSQIENVISAQMDVDKNDGAWFVKQVEKVKEEFRKAMEGKENSCEDVLDQLIAQMITLKTEQEMKVGASFKVFYEAMADFESKISGSDLSSLLSLVTEAGLKEIHRAISSLAALKRERKCYSQNSVKDMTLKALLDELVLAFHAEDFYSCQVILQRVKEMAVMAKLSQLA</sequence>
<dbReference type="OrthoDB" id="1697041at2759"/>
<organism evidence="2 3">
    <name type="scientific">Microthlaspi erraticum</name>
    <dbReference type="NCBI Taxonomy" id="1685480"/>
    <lineage>
        <taxon>Eukaryota</taxon>
        <taxon>Viridiplantae</taxon>
        <taxon>Streptophyta</taxon>
        <taxon>Embryophyta</taxon>
        <taxon>Tracheophyta</taxon>
        <taxon>Spermatophyta</taxon>
        <taxon>Magnoliopsida</taxon>
        <taxon>eudicotyledons</taxon>
        <taxon>Gunneridae</taxon>
        <taxon>Pentapetalae</taxon>
        <taxon>rosids</taxon>
        <taxon>malvids</taxon>
        <taxon>Brassicales</taxon>
        <taxon>Brassicaceae</taxon>
        <taxon>Coluteocarpeae</taxon>
        <taxon>Microthlaspi</taxon>
    </lineage>
</organism>
<name>A0A6D2I9Q2_9BRAS</name>
<dbReference type="Gene3D" id="1.25.40.280">
    <property type="entry name" value="alix/aip1 like domains"/>
    <property type="match status" value="1"/>
</dbReference>
<dbReference type="AlphaFoldDB" id="A0A6D2I9Q2"/>
<dbReference type="GO" id="GO:0005768">
    <property type="term" value="C:endosome"/>
    <property type="evidence" value="ECO:0007669"/>
    <property type="project" value="TreeGrafter"/>
</dbReference>
<dbReference type="PANTHER" id="PTHR23030">
    <property type="entry name" value="PCD6 INTERACTING PROTEIN-RELATED"/>
    <property type="match status" value="1"/>
</dbReference>
<keyword evidence="3" id="KW-1185">Reference proteome</keyword>
<reference evidence="2" key="1">
    <citation type="submission" date="2020-01" db="EMBL/GenBank/DDBJ databases">
        <authorList>
            <person name="Mishra B."/>
        </authorList>
    </citation>
    <scope>NUCLEOTIDE SEQUENCE [LARGE SCALE GENOMIC DNA]</scope>
</reference>
<dbReference type="SMART" id="SM01041">
    <property type="entry name" value="BRO1"/>
    <property type="match status" value="1"/>
</dbReference>
<comment type="caution">
    <text evidence="2">The sequence shown here is derived from an EMBL/GenBank/DDBJ whole genome shotgun (WGS) entry which is preliminary data.</text>
</comment>
<dbReference type="Pfam" id="PF03097">
    <property type="entry name" value="BRO1"/>
    <property type="match status" value="1"/>
</dbReference>
<dbReference type="PROSITE" id="PS51180">
    <property type="entry name" value="BRO1"/>
    <property type="match status" value="1"/>
</dbReference>
<dbReference type="InterPro" id="IPR038499">
    <property type="entry name" value="BRO1_sf"/>
</dbReference>
<accession>A0A6D2I9Q2</accession>
<dbReference type="InterPro" id="IPR004328">
    <property type="entry name" value="BRO1_dom"/>
</dbReference>
<protein>
    <recommendedName>
        <fullName evidence="1">BRO1 domain-containing protein</fullName>
    </recommendedName>
</protein>
<dbReference type="Proteomes" id="UP000467841">
    <property type="component" value="Unassembled WGS sequence"/>
</dbReference>
<evidence type="ECO:0000313" key="2">
    <source>
        <dbReference type="EMBL" id="CAA7022856.1"/>
    </source>
</evidence>
<dbReference type="GO" id="GO:0043328">
    <property type="term" value="P:protein transport to vacuole involved in ubiquitin-dependent protein catabolic process via the multivesicular body sorting pathway"/>
    <property type="evidence" value="ECO:0007669"/>
    <property type="project" value="TreeGrafter"/>
</dbReference>
<evidence type="ECO:0000313" key="3">
    <source>
        <dbReference type="Proteomes" id="UP000467841"/>
    </source>
</evidence>
<proteinExistence type="predicted"/>
<feature type="domain" description="BRO1" evidence="1">
    <location>
        <begin position="30"/>
        <end position="492"/>
    </location>
</feature>
<dbReference type="PANTHER" id="PTHR23030:SF30">
    <property type="entry name" value="TYROSINE-PROTEIN PHOSPHATASE NON-RECEPTOR TYPE 23"/>
    <property type="match status" value="1"/>
</dbReference>
<gene>
    <name evidence="2" type="ORF">MERR_LOCUS10091</name>
</gene>
<dbReference type="EMBL" id="CACVBM020000743">
    <property type="protein sequence ID" value="CAA7022856.1"/>
    <property type="molecule type" value="Genomic_DNA"/>
</dbReference>